<reference evidence="2" key="1">
    <citation type="submission" date="2018-01" db="EMBL/GenBank/DDBJ databases">
        <authorList>
            <person name="Mao J.F."/>
        </authorList>
    </citation>
    <scope>NUCLEOTIDE SEQUENCE</scope>
    <source>
        <strain evidence="2">Huo1</strain>
        <tissue evidence="2">Leaf</tissue>
    </source>
</reference>
<dbReference type="Proteomes" id="UP000298416">
    <property type="component" value="Unassembled WGS sequence"/>
</dbReference>
<dbReference type="PANTHER" id="PTHR22928">
    <property type="entry name" value="TELOMERE-ASSOCIATED PROTEIN RIF1"/>
    <property type="match status" value="1"/>
</dbReference>
<sequence length="985" mass="111350">MGDFREQIDEINGLLLSDDKARAYSNLLQLQETSTADSSAVEALAGSSSTIVSSLVADISYNDEEMYVPFLSLYFQTGCDADVLIESLVKTVCNLGVWCISIQQLSSSMLDQHLHSLLRAVTYALDNPIGSLSITFEAMQALAVDMKKKLLGAIKELLCQGMKIPCLQAWRWFIRLLRPHALKTKHLVNEMLEILKLTFSDFDSQVQIASLSLIITVWEPIIEVVFQAGPDNKNIWLWNFCLDHLHSLLRGINLQASGNLHNKEPLLLPAKSSVNGHMGIEKSQLRHYPLKCSPWKLSQLEFFIKTITIIVDRGSNESVTPEFRELASNAALRLFGCLLEAVQRSFRCVSITYDKVMQSVNTLFGFLEKMCDNMTSEVDNNYCDPHICLQFVKMVTERLEPSILESPLYKVGLELKCIKNMELATESTRGLVADICFRGLDDKVLPVVYLSNNYFSVVAKSLSNAPECESVFKHMQGYLKFLLTSYNPHEILHALTCSLYKNIRLNTLQSWVVVANCFKELIDGKKDPSLLRMETDNIGYSILLRLLSYPFALLSVSDINPEVQTVVEAWDLLYVSVDRASQCLHLPAKSFSIDLCAVLNGLIDQIKSVDTRNELKENKCSDEFVLLYGNVMICVMKQLVWGMRSEARHYMDSEFRKFSFTSWMLLAARFMKLFWKNIHRTGQSLLSVSSSKVSHHDSSFLNFQAPLLERTLDHPNSVISAATTNFWNSTYGVQSKLEFPKALVPTLDKLSRNGKLKICSRNHCVEDCTNSLDRYKVMNTLKKCSKRVEILNNPVHGSKGCDNINLGAKRKRGELTEHEKEVRRAQQGRTKDSNGHGPFIARKRKSKDRHPPNTEDGPSTDSSKQNKQGNEQGLSAESGFVGSNPSSHDEEETRRTLDSSSSDGDRLASPESDPDFERRKKSRYPPTRLFPMKPPHHLIHPTKRRRPLPSPSQDPVPEFHSEGCYVDWVFGELGDRGLFFLSVNV</sequence>
<dbReference type="EMBL" id="PNBA02000005">
    <property type="protein sequence ID" value="KAG6424184.1"/>
    <property type="molecule type" value="Genomic_DNA"/>
</dbReference>
<feature type="compositionally biased region" description="Basic and acidic residues" evidence="1">
    <location>
        <begin position="813"/>
        <end position="834"/>
    </location>
</feature>
<feature type="compositionally biased region" description="Basic and acidic residues" evidence="1">
    <location>
        <begin position="887"/>
        <end position="908"/>
    </location>
</feature>
<evidence type="ECO:0008006" key="4">
    <source>
        <dbReference type="Google" id="ProtNLM"/>
    </source>
</evidence>
<evidence type="ECO:0000313" key="2">
    <source>
        <dbReference type="EMBL" id="KAG6424184.1"/>
    </source>
</evidence>
<name>A0A8X9A273_SALSN</name>
<keyword evidence="3" id="KW-1185">Reference proteome</keyword>
<reference evidence="2" key="2">
    <citation type="submission" date="2020-08" db="EMBL/GenBank/DDBJ databases">
        <title>Plant Genome Project.</title>
        <authorList>
            <person name="Zhang R.-G."/>
        </authorList>
    </citation>
    <scope>NUCLEOTIDE SEQUENCE</scope>
    <source>
        <strain evidence="2">Huo1</strain>
        <tissue evidence="2">Leaf</tissue>
    </source>
</reference>
<accession>A0A8X9A273</accession>
<gene>
    <name evidence="2" type="ORF">SASPL_114597</name>
</gene>
<dbReference type="PANTHER" id="PTHR22928:SF3">
    <property type="entry name" value="TELOMERE-ASSOCIATED PROTEIN RIF1"/>
    <property type="match status" value="1"/>
</dbReference>
<proteinExistence type="predicted"/>
<feature type="compositionally biased region" description="Basic residues" evidence="1">
    <location>
        <begin position="934"/>
        <end position="947"/>
    </location>
</feature>
<dbReference type="AlphaFoldDB" id="A0A8X9A273"/>
<comment type="caution">
    <text evidence="2">The sequence shown here is derived from an EMBL/GenBank/DDBJ whole genome shotgun (WGS) entry which is preliminary data.</text>
</comment>
<protein>
    <recommendedName>
        <fullName evidence="4">Telomere-associated protein Rif1 N-terminal domain-containing protein</fullName>
    </recommendedName>
</protein>
<evidence type="ECO:0000256" key="1">
    <source>
        <dbReference type="SAM" id="MobiDB-lite"/>
    </source>
</evidence>
<evidence type="ECO:0000313" key="3">
    <source>
        <dbReference type="Proteomes" id="UP000298416"/>
    </source>
</evidence>
<dbReference type="GO" id="GO:0000723">
    <property type="term" value="P:telomere maintenance"/>
    <property type="evidence" value="ECO:0007669"/>
    <property type="project" value="TreeGrafter"/>
</dbReference>
<feature type="compositionally biased region" description="Polar residues" evidence="1">
    <location>
        <begin position="856"/>
        <end position="886"/>
    </location>
</feature>
<dbReference type="GO" id="GO:0005634">
    <property type="term" value="C:nucleus"/>
    <property type="evidence" value="ECO:0007669"/>
    <property type="project" value="TreeGrafter"/>
</dbReference>
<organism evidence="2">
    <name type="scientific">Salvia splendens</name>
    <name type="common">Scarlet sage</name>
    <dbReference type="NCBI Taxonomy" id="180675"/>
    <lineage>
        <taxon>Eukaryota</taxon>
        <taxon>Viridiplantae</taxon>
        <taxon>Streptophyta</taxon>
        <taxon>Embryophyta</taxon>
        <taxon>Tracheophyta</taxon>
        <taxon>Spermatophyta</taxon>
        <taxon>Magnoliopsida</taxon>
        <taxon>eudicotyledons</taxon>
        <taxon>Gunneridae</taxon>
        <taxon>Pentapetalae</taxon>
        <taxon>asterids</taxon>
        <taxon>lamiids</taxon>
        <taxon>Lamiales</taxon>
        <taxon>Lamiaceae</taxon>
        <taxon>Nepetoideae</taxon>
        <taxon>Mentheae</taxon>
        <taxon>Salviinae</taxon>
        <taxon>Salvia</taxon>
        <taxon>Salvia subgen. Calosphace</taxon>
        <taxon>core Calosphace</taxon>
    </lineage>
</organism>
<feature type="region of interest" description="Disordered" evidence="1">
    <location>
        <begin position="812"/>
        <end position="956"/>
    </location>
</feature>